<dbReference type="InterPro" id="IPR015422">
    <property type="entry name" value="PyrdxlP-dep_Trfase_small"/>
</dbReference>
<accession>A0A7V3RJ69</accession>
<reference evidence="3" key="1">
    <citation type="journal article" date="2020" name="mSystems">
        <title>Genome- and Community-Level Interaction Insights into Carbon Utilization and Element Cycling Functions of Hydrothermarchaeota in Hydrothermal Sediment.</title>
        <authorList>
            <person name="Zhou Z."/>
            <person name="Liu Y."/>
            <person name="Xu W."/>
            <person name="Pan J."/>
            <person name="Luo Z.H."/>
            <person name="Li M."/>
        </authorList>
    </citation>
    <scope>NUCLEOTIDE SEQUENCE [LARGE SCALE GENOMIC DNA]</scope>
    <source>
        <strain evidence="3">SpSt-961</strain>
    </source>
</reference>
<organism evidence="3">
    <name type="scientific">candidate division WOR-3 bacterium</name>
    <dbReference type="NCBI Taxonomy" id="2052148"/>
    <lineage>
        <taxon>Bacteria</taxon>
        <taxon>Bacteria division WOR-3</taxon>
    </lineage>
</organism>
<sequence>MLREECRMKPYQATLFTQEEPSPLSIPDEPIFILNNKRYLNFSTLDCLNYKNNEYLKEAAKLSINETSQTAYSNNHEMLESLKKHMSEFKKIESMLLFSDELSACYALFSIFGPKTVFFIDYETSPSISAILQYRNVEFYSHHNLEHLNKIMGIHTDKVIVIDGLYEWLGYTGPINELIKIALENQAVIIANELNSFGLLGRDGRGFVELYNLYDITNIEIGSFSKYLGGFGTYIGAKKYLINKISENINGIPNPIPKFMVAVDLAGLELLQNEARNRSMFQKLWTNSRFFINRLKQIGLKTKSETPVIVVTLNNNDEAQLFSRRLFNDGILVAVNKERMRFSISIEHSRKDLDYALERIETHFKEIGIVYPDQTQP</sequence>
<evidence type="ECO:0000313" key="3">
    <source>
        <dbReference type="EMBL" id="HGE78981.1"/>
    </source>
</evidence>
<dbReference type="Gene3D" id="3.90.1150.10">
    <property type="entry name" value="Aspartate Aminotransferase, domain 1"/>
    <property type="match status" value="1"/>
</dbReference>
<dbReference type="SUPFAM" id="SSF53383">
    <property type="entry name" value="PLP-dependent transferases"/>
    <property type="match status" value="1"/>
</dbReference>
<gene>
    <name evidence="3" type="ORF">ENX68_08350</name>
</gene>
<name>A0A7V3RJ69_UNCW3</name>
<comment type="cofactor">
    <cofactor evidence="1">
        <name>pyridoxal 5'-phosphate</name>
        <dbReference type="ChEBI" id="CHEBI:597326"/>
    </cofactor>
</comment>
<dbReference type="EMBL" id="DTOZ01000197">
    <property type="protein sequence ID" value="HGE78981.1"/>
    <property type="molecule type" value="Genomic_DNA"/>
</dbReference>
<dbReference type="PANTHER" id="PTHR13693">
    <property type="entry name" value="CLASS II AMINOTRANSFERASE/8-AMINO-7-OXONONANOATE SYNTHASE"/>
    <property type="match status" value="1"/>
</dbReference>
<protein>
    <submittedName>
        <fullName evidence="3">Aminotransferase class I/II-fold pyridoxal phosphate-dependent enzyme</fullName>
    </submittedName>
</protein>
<dbReference type="Gene3D" id="3.40.640.10">
    <property type="entry name" value="Type I PLP-dependent aspartate aminotransferase-like (Major domain)"/>
    <property type="match status" value="1"/>
</dbReference>
<evidence type="ECO:0000256" key="2">
    <source>
        <dbReference type="ARBA" id="ARBA00022679"/>
    </source>
</evidence>
<proteinExistence type="predicted"/>
<dbReference type="GO" id="GO:0008483">
    <property type="term" value="F:transaminase activity"/>
    <property type="evidence" value="ECO:0007669"/>
    <property type="project" value="UniProtKB-KW"/>
</dbReference>
<dbReference type="AlphaFoldDB" id="A0A7V3RJ69"/>
<dbReference type="InterPro" id="IPR015421">
    <property type="entry name" value="PyrdxlP-dep_Trfase_major"/>
</dbReference>
<dbReference type="InterPro" id="IPR015424">
    <property type="entry name" value="PyrdxlP-dep_Trfase"/>
</dbReference>
<keyword evidence="3" id="KW-0032">Aminotransferase</keyword>
<dbReference type="InterPro" id="IPR050087">
    <property type="entry name" value="AON_synthase_class-II"/>
</dbReference>
<evidence type="ECO:0000256" key="1">
    <source>
        <dbReference type="ARBA" id="ARBA00001933"/>
    </source>
</evidence>
<keyword evidence="2 3" id="KW-0808">Transferase</keyword>
<comment type="caution">
    <text evidence="3">The sequence shown here is derived from an EMBL/GenBank/DDBJ whole genome shotgun (WGS) entry which is preliminary data.</text>
</comment>